<dbReference type="GO" id="GO:0003777">
    <property type="term" value="F:microtubule motor activity"/>
    <property type="evidence" value="ECO:0007669"/>
    <property type="project" value="InterPro"/>
</dbReference>
<dbReference type="GO" id="GO:0007010">
    <property type="term" value="P:cytoskeleton organization"/>
    <property type="evidence" value="ECO:0007669"/>
    <property type="project" value="UniProtKB-ARBA"/>
</dbReference>
<evidence type="ECO:0000256" key="4">
    <source>
        <dbReference type="ARBA" id="ARBA00022741"/>
    </source>
</evidence>
<sequence length="386" mass="42678">MGRESENIRVICRFRPINKREIQEAEDRGEPPGQMCVKFKDEKTVDIMQAVHGKHTFNFDRIFPPGSAQKDVYDLAAMDTIEDVLQGYNGTIFAYGQTGAGKSWSMFGADITDVEMRGIIPRGACHIFEHIAKDESQTEYTIKVSFLEIYNKQIRDLLNPVNDNLQVRESPSRGVYVENAAEEFAARETDIITLLQIGESARSVSKTKMNAVSSRSHSIFIVQVQQKSAEGSTKTGKLNLVDLAGSEKVRKTGAKGDTLLEAQNINASLSALGNVINALGVGKKHIPYRDSKLTRMLQESLGGNTKTTLLIACSPHPFNVEETIGTCNFGKRAKAIKNAVKVNATKSVAELMAIISQLNKQLAAYKEYSKGLEDALAWYKSDDYTK</sequence>
<keyword evidence="2" id="KW-0963">Cytoplasm</keyword>
<dbReference type="InterPro" id="IPR001752">
    <property type="entry name" value="Kinesin_motor_dom"/>
</dbReference>
<dbReference type="Pfam" id="PF00225">
    <property type="entry name" value="Kinesin"/>
    <property type="match status" value="1"/>
</dbReference>
<dbReference type="OrthoDB" id="3176171at2759"/>
<keyword evidence="3 11" id="KW-0493">Microtubule</keyword>
<dbReference type="SUPFAM" id="SSF52540">
    <property type="entry name" value="P-loop containing nucleoside triphosphate hydrolases"/>
    <property type="match status" value="1"/>
</dbReference>
<feature type="non-terminal residue" evidence="13">
    <location>
        <position position="1"/>
    </location>
</feature>
<evidence type="ECO:0000256" key="6">
    <source>
        <dbReference type="ARBA" id="ARBA00023054"/>
    </source>
</evidence>
<dbReference type="GO" id="GO:0005874">
    <property type="term" value="C:microtubule"/>
    <property type="evidence" value="ECO:0007669"/>
    <property type="project" value="UniProtKB-KW"/>
</dbReference>
<dbReference type="PANTHER" id="PTHR47968:SF75">
    <property type="entry name" value="CENTROMERE-ASSOCIATED PROTEIN E"/>
    <property type="match status" value="1"/>
</dbReference>
<dbReference type="Gene3D" id="3.40.850.10">
    <property type="entry name" value="Kinesin motor domain"/>
    <property type="match status" value="1"/>
</dbReference>
<comment type="caution">
    <text evidence="13">The sequence shown here is derived from an EMBL/GenBank/DDBJ whole genome shotgun (WGS) entry which is preliminary data.</text>
</comment>
<comment type="subcellular location">
    <subcellularLocation>
        <location evidence="1">Cytoplasm</location>
        <location evidence="1">Cytoskeleton</location>
    </subcellularLocation>
</comment>
<dbReference type="FunFam" id="3.40.850.10:FF:000019">
    <property type="entry name" value="Kinesin-like protein KIN-5D"/>
    <property type="match status" value="1"/>
</dbReference>
<evidence type="ECO:0000313" key="14">
    <source>
        <dbReference type="Proteomes" id="UP000265618"/>
    </source>
</evidence>
<keyword evidence="14" id="KW-1185">Reference proteome</keyword>
<reference evidence="13 14" key="1">
    <citation type="journal article" date="2018" name="PLoS ONE">
        <title>The draft genome of Kipferlia bialata reveals reductive genome evolution in fornicate parasites.</title>
        <authorList>
            <person name="Tanifuji G."/>
            <person name="Takabayashi S."/>
            <person name="Kume K."/>
            <person name="Takagi M."/>
            <person name="Nakayama T."/>
            <person name="Kamikawa R."/>
            <person name="Inagaki Y."/>
            <person name="Hashimoto T."/>
        </authorList>
    </citation>
    <scope>NUCLEOTIDE SEQUENCE [LARGE SCALE GENOMIC DNA]</scope>
    <source>
        <strain evidence="13">NY0173</strain>
    </source>
</reference>
<dbReference type="EMBL" id="BDIP01003850">
    <property type="protein sequence ID" value="GIQ88195.1"/>
    <property type="molecule type" value="Genomic_DNA"/>
</dbReference>
<gene>
    <name evidence="13" type="ORF">KIPB_010391</name>
</gene>
<dbReference type="AlphaFoldDB" id="A0A9K3D5M6"/>
<evidence type="ECO:0000256" key="9">
    <source>
        <dbReference type="ARBA" id="ARBA00034704"/>
    </source>
</evidence>
<dbReference type="PROSITE" id="PS50067">
    <property type="entry name" value="KINESIN_MOTOR_2"/>
    <property type="match status" value="1"/>
</dbReference>
<dbReference type="PROSITE" id="PS00411">
    <property type="entry name" value="KINESIN_MOTOR_1"/>
    <property type="match status" value="1"/>
</dbReference>
<evidence type="ECO:0000256" key="8">
    <source>
        <dbReference type="ARBA" id="ARBA00023212"/>
    </source>
</evidence>
<name>A0A9K3D5M6_9EUKA</name>
<evidence type="ECO:0000256" key="5">
    <source>
        <dbReference type="ARBA" id="ARBA00022840"/>
    </source>
</evidence>
<evidence type="ECO:0000256" key="7">
    <source>
        <dbReference type="ARBA" id="ARBA00023175"/>
    </source>
</evidence>
<evidence type="ECO:0000313" key="13">
    <source>
        <dbReference type="EMBL" id="GIQ88195.1"/>
    </source>
</evidence>
<evidence type="ECO:0000256" key="3">
    <source>
        <dbReference type="ARBA" id="ARBA00022701"/>
    </source>
</evidence>
<dbReference type="InterPro" id="IPR027640">
    <property type="entry name" value="Kinesin-like_fam"/>
</dbReference>
<comment type="similarity">
    <text evidence="9">Belongs to the TRAFAC class myosin-kinesin ATPase superfamily. Kinesin family. KIN-5/BimC subfamily.</text>
</comment>
<evidence type="ECO:0000256" key="1">
    <source>
        <dbReference type="ARBA" id="ARBA00004245"/>
    </source>
</evidence>
<dbReference type="PANTHER" id="PTHR47968">
    <property type="entry name" value="CENTROMERE PROTEIN E"/>
    <property type="match status" value="1"/>
</dbReference>
<dbReference type="GO" id="GO:0008017">
    <property type="term" value="F:microtubule binding"/>
    <property type="evidence" value="ECO:0007669"/>
    <property type="project" value="InterPro"/>
</dbReference>
<accession>A0A9K3D5M6</accession>
<dbReference type="GO" id="GO:0007018">
    <property type="term" value="P:microtubule-based movement"/>
    <property type="evidence" value="ECO:0007669"/>
    <property type="project" value="InterPro"/>
</dbReference>
<dbReference type="InterPro" id="IPR027417">
    <property type="entry name" value="P-loop_NTPase"/>
</dbReference>
<keyword evidence="5 10" id="KW-0067">ATP-binding</keyword>
<dbReference type="InterPro" id="IPR036961">
    <property type="entry name" value="Kinesin_motor_dom_sf"/>
</dbReference>
<evidence type="ECO:0000256" key="10">
    <source>
        <dbReference type="PROSITE-ProRule" id="PRU00283"/>
    </source>
</evidence>
<proteinExistence type="inferred from homology"/>
<protein>
    <recommendedName>
        <fullName evidence="11">Kinesin-like protein</fullName>
    </recommendedName>
</protein>
<evidence type="ECO:0000256" key="2">
    <source>
        <dbReference type="ARBA" id="ARBA00022490"/>
    </source>
</evidence>
<feature type="domain" description="Kinesin motor" evidence="12">
    <location>
        <begin position="7"/>
        <end position="336"/>
    </location>
</feature>
<dbReference type="PRINTS" id="PR00380">
    <property type="entry name" value="KINESINHEAVY"/>
</dbReference>
<evidence type="ECO:0000259" key="12">
    <source>
        <dbReference type="PROSITE" id="PS50067"/>
    </source>
</evidence>
<dbReference type="GO" id="GO:0005524">
    <property type="term" value="F:ATP binding"/>
    <property type="evidence" value="ECO:0007669"/>
    <property type="project" value="UniProtKB-UniRule"/>
</dbReference>
<dbReference type="InterPro" id="IPR019821">
    <property type="entry name" value="Kinesin_motor_CS"/>
</dbReference>
<keyword evidence="4 10" id="KW-0547">Nucleotide-binding</keyword>
<keyword evidence="6" id="KW-0175">Coiled coil</keyword>
<keyword evidence="8" id="KW-0206">Cytoskeleton</keyword>
<keyword evidence="7 10" id="KW-0505">Motor protein</keyword>
<dbReference type="Proteomes" id="UP000265618">
    <property type="component" value="Unassembled WGS sequence"/>
</dbReference>
<organism evidence="13 14">
    <name type="scientific">Kipferlia bialata</name>
    <dbReference type="NCBI Taxonomy" id="797122"/>
    <lineage>
        <taxon>Eukaryota</taxon>
        <taxon>Metamonada</taxon>
        <taxon>Carpediemonas-like organisms</taxon>
        <taxon>Kipferlia</taxon>
    </lineage>
</organism>
<evidence type="ECO:0000256" key="11">
    <source>
        <dbReference type="RuleBase" id="RU000394"/>
    </source>
</evidence>
<dbReference type="SMART" id="SM00129">
    <property type="entry name" value="KISc"/>
    <property type="match status" value="1"/>
</dbReference>
<feature type="binding site" evidence="10">
    <location>
        <begin position="96"/>
        <end position="103"/>
    </location>
    <ligand>
        <name>ATP</name>
        <dbReference type="ChEBI" id="CHEBI:30616"/>
    </ligand>
</feature>